<dbReference type="InterPro" id="IPR013762">
    <property type="entry name" value="Integrase-like_cat_sf"/>
</dbReference>
<dbReference type="InterPro" id="IPR050090">
    <property type="entry name" value="Tyrosine_recombinase_XerCD"/>
</dbReference>
<feature type="compositionally biased region" description="Low complexity" evidence="4">
    <location>
        <begin position="284"/>
        <end position="297"/>
    </location>
</feature>
<dbReference type="PROSITE" id="PS51898">
    <property type="entry name" value="TYR_RECOMBINASE"/>
    <property type="match status" value="1"/>
</dbReference>
<keyword evidence="8" id="KW-1185">Reference proteome</keyword>
<dbReference type="AlphaFoldDB" id="D5PF43"/>
<protein>
    <submittedName>
        <fullName evidence="7">Site-specific recombinase, phage integrase family</fullName>
    </submittedName>
</protein>
<dbReference type="GO" id="GO:0003677">
    <property type="term" value="F:DNA binding"/>
    <property type="evidence" value="ECO:0007669"/>
    <property type="project" value="UniProtKB-UniRule"/>
</dbReference>
<keyword evidence="1 3" id="KW-0238">DNA-binding</keyword>
<evidence type="ECO:0000313" key="8">
    <source>
        <dbReference type="Proteomes" id="UP000003653"/>
    </source>
</evidence>
<dbReference type="HOGENOM" id="CLU_027562_9_7_11"/>
<gene>
    <name evidence="7" type="ORF">HMPREF0591_4787</name>
</gene>
<evidence type="ECO:0000259" key="6">
    <source>
        <dbReference type="PROSITE" id="PS51900"/>
    </source>
</evidence>
<feature type="domain" description="Core-binding (CB)" evidence="6">
    <location>
        <begin position="10"/>
        <end position="89"/>
    </location>
</feature>
<feature type="domain" description="Tyr recombinase" evidence="5">
    <location>
        <begin position="110"/>
        <end position="274"/>
    </location>
</feature>
<dbReference type="Proteomes" id="UP000003653">
    <property type="component" value="Unassembled WGS sequence"/>
</dbReference>
<organism evidence="7 8">
    <name type="scientific">Mycobacterium parascrofulaceum ATCC BAA-614</name>
    <dbReference type="NCBI Taxonomy" id="525368"/>
    <lineage>
        <taxon>Bacteria</taxon>
        <taxon>Bacillati</taxon>
        <taxon>Actinomycetota</taxon>
        <taxon>Actinomycetes</taxon>
        <taxon>Mycobacteriales</taxon>
        <taxon>Mycobacteriaceae</taxon>
        <taxon>Mycobacterium</taxon>
        <taxon>Mycobacterium simiae complex</taxon>
    </lineage>
</organism>
<comment type="caution">
    <text evidence="7">The sequence shown here is derived from an EMBL/GenBank/DDBJ whole genome shotgun (WGS) entry which is preliminary data.</text>
</comment>
<name>D5PF43_9MYCO</name>
<evidence type="ECO:0000256" key="3">
    <source>
        <dbReference type="PROSITE-ProRule" id="PRU01248"/>
    </source>
</evidence>
<dbReference type="PANTHER" id="PTHR30349">
    <property type="entry name" value="PHAGE INTEGRASE-RELATED"/>
    <property type="match status" value="1"/>
</dbReference>
<feature type="region of interest" description="Disordered" evidence="4">
    <location>
        <begin position="284"/>
        <end position="325"/>
    </location>
</feature>
<evidence type="ECO:0000256" key="1">
    <source>
        <dbReference type="ARBA" id="ARBA00023125"/>
    </source>
</evidence>
<evidence type="ECO:0000313" key="7">
    <source>
        <dbReference type="EMBL" id="EFG75323.1"/>
    </source>
</evidence>
<dbReference type="InterPro" id="IPR011010">
    <property type="entry name" value="DNA_brk_join_enz"/>
</dbReference>
<keyword evidence="2" id="KW-0233">DNA recombination</keyword>
<dbReference type="InterPro" id="IPR044068">
    <property type="entry name" value="CB"/>
</dbReference>
<dbReference type="eggNOG" id="COG0582">
    <property type="taxonomic scope" value="Bacteria"/>
</dbReference>
<dbReference type="SUPFAM" id="SSF56349">
    <property type="entry name" value="DNA breaking-rejoining enzymes"/>
    <property type="match status" value="1"/>
</dbReference>
<reference evidence="7 8" key="1">
    <citation type="submission" date="2010-04" db="EMBL/GenBank/DDBJ databases">
        <authorList>
            <person name="Muzny D."/>
            <person name="Qin X."/>
            <person name="Deng J."/>
            <person name="Jiang H."/>
            <person name="Liu Y."/>
            <person name="Qu J."/>
            <person name="Song X.-Z."/>
            <person name="Zhang L."/>
            <person name="Thornton R."/>
            <person name="Coyle M."/>
            <person name="Francisco L."/>
            <person name="Jackson L."/>
            <person name="Javaid M."/>
            <person name="Korchina V."/>
            <person name="Kovar C."/>
            <person name="Mata R."/>
            <person name="Mathew T."/>
            <person name="Ngo R."/>
            <person name="Nguyen L."/>
            <person name="Nguyen N."/>
            <person name="Okwuonu G."/>
            <person name="Ongeri F."/>
            <person name="Pham C."/>
            <person name="Simmons D."/>
            <person name="Wilczek-Boney K."/>
            <person name="Hale W."/>
            <person name="Jakkamsetti A."/>
            <person name="Pham P."/>
            <person name="Ruth R."/>
            <person name="San Lucas F."/>
            <person name="Warren J."/>
            <person name="Zhang J."/>
            <person name="Zhao Z."/>
            <person name="Zhou C."/>
            <person name="Zhu D."/>
            <person name="Lee S."/>
            <person name="Bess C."/>
            <person name="Blankenburg K."/>
            <person name="Forbes L."/>
            <person name="Fu Q."/>
            <person name="Gubbala S."/>
            <person name="Hirani K."/>
            <person name="Jayaseelan J.C."/>
            <person name="Lara F."/>
            <person name="Munidasa M."/>
            <person name="Palculict T."/>
            <person name="Patil S."/>
            <person name="Pu L.-L."/>
            <person name="Saada N."/>
            <person name="Tang L."/>
            <person name="Weissenberger G."/>
            <person name="Zhu Y."/>
            <person name="Hemphill L."/>
            <person name="Shang Y."/>
            <person name="Youmans B."/>
            <person name="Ayvaz T."/>
            <person name="Ross M."/>
            <person name="Santibanez J."/>
            <person name="Aqrawi P."/>
            <person name="Gross S."/>
            <person name="Joshi V."/>
            <person name="Fowler G."/>
            <person name="Nazareth L."/>
            <person name="Reid J."/>
            <person name="Worley K."/>
            <person name="Petrosino J."/>
            <person name="Highlander S."/>
            <person name="Gibbs R."/>
        </authorList>
    </citation>
    <scope>NUCLEOTIDE SEQUENCE [LARGE SCALE GENOMIC DNA]</scope>
    <source>
        <strain evidence="7 8">ATCC BAA-614</strain>
    </source>
</reference>
<dbReference type="InterPro" id="IPR002104">
    <property type="entry name" value="Integrase_catalytic"/>
</dbReference>
<dbReference type="Pfam" id="PF00589">
    <property type="entry name" value="Phage_integrase"/>
    <property type="match status" value="1"/>
</dbReference>
<evidence type="ECO:0000256" key="2">
    <source>
        <dbReference type="ARBA" id="ARBA00023172"/>
    </source>
</evidence>
<dbReference type="PANTHER" id="PTHR30349:SF64">
    <property type="entry name" value="PROPHAGE INTEGRASE INTD-RELATED"/>
    <property type="match status" value="1"/>
</dbReference>
<dbReference type="GO" id="GO:0015074">
    <property type="term" value="P:DNA integration"/>
    <property type="evidence" value="ECO:0007669"/>
    <property type="project" value="InterPro"/>
</dbReference>
<dbReference type="Gene3D" id="1.10.443.10">
    <property type="entry name" value="Intergrase catalytic core"/>
    <property type="match status" value="1"/>
</dbReference>
<dbReference type="RefSeq" id="WP_007168776.1">
    <property type="nucleotide sequence ID" value="NZ_GG770554.1"/>
</dbReference>
<dbReference type="PROSITE" id="PS51900">
    <property type="entry name" value="CB"/>
    <property type="match status" value="1"/>
</dbReference>
<dbReference type="GO" id="GO:0006310">
    <property type="term" value="P:DNA recombination"/>
    <property type="evidence" value="ECO:0007669"/>
    <property type="project" value="UniProtKB-KW"/>
</dbReference>
<proteinExistence type="predicted"/>
<dbReference type="EMBL" id="ADNV01000329">
    <property type="protein sequence ID" value="EFG75323.1"/>
    <property type="molecule type" value="Genomic_DNA"/>
</dbReference>
<accession>D5PF43</accession>
<evidence type="ECO:0000256" key="4">
    <source>
        <dbReference type="SAM" id="MobiDB-lite"/>
    </source>
</evidence>
<sequence>MGQGKANLPQLWEAAISGWMIWLRIAGKREGTIELRRDHLRSIARRSRTSGPAEITLSTLVLLCSERKWSNDHRKSVRTSLISFYDWAIDADLVSMNPAAKLPRVKPDLPAPRPAPDDVWEELLAAAQPRERLMARLAGEAGLRRAEVALVHSDDLIRDLHGWSLIVHGKGGKQRVAPLNDGLTAELRAFCTSHGYLFPGQVDGHISAEWVGTVISRLMPPGWSMHKLRHRFATLGYSGTGNLRAVQEALGHASVATTQRYTAVSTREVRSVADAACARPAVPSRAAAPAPTPAVSVPLPPAVPDGSRPAGQVERLSWPPKPITA</sequence>
<evidence type="ECO:0000259" key="5">
    <source>
        <dbReference type="PROSITE" id="PS51898"/>
    </source>
</evidence>